<evidence type="ECO:0000313" key="3">
    <source>
        <dbReference type="Proteomes" id="UP000515971"/>
    </source>
</evidence>
<evidence type="ECO:0000256" key="1">
    <source>
        <dbReference type="SAM" id="Phobius"/>
    </source>
</evidence>
<evidence type="ECO:0000313" key="2">
    <source>
        <dbReference type="EMBL" id="QNN66838.1"/>
    </source>
</evidence>
<gene>
    <name evidence="2" type="ORF">H9L13_09235</name>
</gene>
<dbReference type="AlphaFoldDB" id="A0A7G9SG63"/>
<keyword evidence="1" id="KW-0812">Transmembrane</keyword>
<keyword evidence="1" id="KW-1133">Transmembrane helix</keyword>
<dbReference type="KEGG" id="slut:H9L13_09235"/>
<protein>
    <submittedName>
        <fullName evidence="2">Uncharacterized protein</fullName>
    </submittedName>
</protein>
<reference evidence="2 3" key="1">
    <citation type="submission" date="2020-08" db="EMBL/GenBank/DDBJ databases">
        <title>Genome sequence of Sphingomonas lutea KCTC 23642T.</title>
        <authorList>
            <person name="Hyun D.-W."/>
            <person name="Bae J.-W."/>
        </authorList>
    </citation>
    <scope>NUCLEOTIDE SEQUENCE [LARGE SCALE GENOMIC DNA]</scope>
    <source>
        <strain evidence="2 3">KCTC 23642</strain>
    </source>
</reference>
<accession>A0A7G9SG63</accession>
<keyword evidence="1" id="KW-0472">Membrane</keyword>
<sequence>MTESASNLMAIMFGLAVCALIVAVGWRSVQNRRILRMQGTNGAETVIVANEDDQVTSVATTRE</sequence>
<dbReference type="RefSeq" id="WP_187537430.1">
    <property type="nucleotide sequence ID" value="NZ_BAABJT010000001.1"/>
</dbReference>
<proteinExistence type="predicted"/>
<feature type="transmembrane region" description="Helical" evidence="1">
    <location>
        <begin position="6"/>
        <end position="26"/>
    </location>
</feature>
<name>A0A7G9SG63_9SPHN</name>
<dbReference type="EMBL" id="CP060718">
    <property type="protein sequence ID" value="QNN66838.1"/>
    <property type="molecule type" value="Genomic_DNA"/>
</dbReference>
<keyword evidence="3" id="KW-1185">Reference proteome</keyword>
<dbReference type="Proteomes" id="UP000515971">
    <property type="component" value="Chromosome"/>
</dbReference>
<organism evidence="2 3">
    <name type="scientific">Sphingomonas lutea</name>
    <dbReference type="NCBI Taxonomy" id="1045317"/>
    <lineage>
        <taxon>Bacteria</taxon>
        <taxon>Pseudomonadati</taxon>
        <taxon>Pseudomonadota</taxon>
        <taxon>Alphaproteobacteria</taxon>
        <taxon>Sphingomonadales</taxon>
        <taxon>Sphingomonadaceae</taxon>
        <taxon>Sphingomonas</taxon>
    </lineage>
</organism>